<name>A0A6H1UG61_9GAMM</name>
<dbReference type="SMR" id="A0A6H1UG61"/>
<feature type="chain" id="PRO_5026225897" evidence="1">
    <location>
        <begin position="21"/>
        <end position="663"/>
    </location>
</feature>
<accession>A0A6H1UG61</accession>
<dbReference type="AlphaFoldDB" id="A0A6H1UG61"/>
<protein>
    <submittedName>
        <fullName evidence="2">MtrB/PioB family decaheme-associated outer membrane protein</fullName>
    </submittedName>
</protein>
<evidence type="ECO:0000256" key="1">
    <source>
        <dbReference type="SAM" id="SignalP"/>
    </source>
</evidence>
<dbReference type="Pfam" id="PF11854">
    <property type="entry name" value="MtrB_PioB"/>
    <property type="match status" value="1"/>
</dbReference>
<evidence type="ECO:0000313" key="3">
    <source>
        <dbReference type="Proteomes" id="UP000501602"/>
    </source>
</evidence>
<gene>
    <name evidence="2" type="ORF">HER31_14695</name>
</gene>
<keyword evidence="3" id="KW-1185">Reference proteome</keyword>
<reference evidence="2 3" key="1">
    <citation type="submission" date="2020-04" db="EMBL/GenBank/DDBJ databases">
        <title>Ferrimonas sp. S7 isolated from sea water.</title>
        <authorList>
            <person name="Bae S.S."/>
            <person name="Baek K."/>
        </authorList>
    </citation>
    <scope>NUCLEOTIDE SEQUENCE [LARGE SCALE GENOMIC DNA]</scope>
    <source>
        <strain evidence="2 3">S7</strain>
    </source>
</reference>
<dbReference type="SUPFAM" id="SSF56935">
    <property type="entry name" value="Porins"/>
    <property type="match status" value="2"/>
</dbReference>
<dbReference type="InterPro" id="IPR020016">
    <property type="entry name" value="Decahaem-assoc_OM_MtrB/PioB"/>
</dbReference>
<feature type="signal peptide" evidence="1">
    <location>
        <begin position="1"/>
        <end position="20"/>
    </location>
</feature>
<organism evidence="2 3">
    <name type="scientific">Ferrimonas lipolytica</name>
    <dbReference type="NCBI Taxonomy" id="2724191"/>
    <lineage>
        <taxon>Bacteria</taxon>
        <taxon>Pseudomonadati</taxon>
        <taxon>Pseudomonadota</taxon>
        <taxon>Gammaproteobacteria</taxon>
        <taxon>Alteromonadales</taxon>
        <taxon>Ferrimonadaceae</taxon>
        <taxon>Ferrimonas</taxon>
    </lineage>
</organism>
<sequence length="663" mass="73937">MKMKLSLVALALLNVGAAHAVSFNLNDANTANINKSKWSCKRCDNNVSSGTVGLSVLAIDSDDKRAVNTFGDEDGTAVAVQADAVMQDSSQGRLALDADNLGAETGYGQAKFDNDLLGFTFGYRSNLHVDSDKGQTQYGIYNGVIQDIEERRDVELSKKREQFLLGTELKGDNWRGFIDYNHMERTGKQVSSSQFIGVPDANRSGAPINYVAPIEQTTQTLIAGGELLGERWLAGLKYQGSLFENDYDGINSFAGGSIESYEPENEAHQLIANGQYRFERHSISGCVVKGWMYQDQAFTTTEGVPAGVVDLDGEVQTLDVNARWNYRASSQLRVKAKFDYRDRDNKTDLRLFESLDYDPNTGRAVENVALDSERTAYQLDANYRIAKGFKINGGYQRIDKEQTDTVRDETNEDRFYAGVRYDQLAMWNFHLNGEFSSRDGSSYQADEATSNEDNALLRKYHLADRDRNEVTLKVSHTPMINLVIDANVRYANDDYDSTDIGLTEATDSGYDISLNYQPMANLNVYLFGGQQWIESDQTDLNSAGRYSGQVEDTFSHIGVGSRYDGLWQDKLAIGVDYSFSESESDTEVGGSNVYGDYNAWSHNVDLYAEYQLTAKASVKANYGYERYYDTNYGSVNSSSYTTLGNLDSNYVAHLVMLTFNYAL</sequence>
<dbReference type="Proteomes" id="UP000501602">
    <property type="component" value="Chromosome"/>
</dbReference>
<dbReference type="KEGG" id="fes:HER31_14695"/>
<proteinExistence type="predicted"/>
<keyword evidence="1" id="KW-0732">Signal</keyword>
<dbReference type="EMBL" id="CP051180">
    <property type="protein sequence ID" value="QIZ78034.1"/>
    <property type="molecule type" value="Genomic_DNA"/>
</dbReference>
<dbReference type="NCBIfam" id="TIGR03509">
    <property type="entry name" value="OMP_MtrB_PioB"/>
    <property type="match status" value="1"/>
</dbReference>
<evidence type="ECO:0000313" key="2">
    <source>
        <dbReference type="EMBL" id="QIZ78034.1"/>
    </source>
</evidence>
<dbReference type="RefSeq" id="WP_168661607.1">
    <property type="nucleotide sequence ID" value="NZ_CP051180.1"/>
</dbReference>